<dbReference type="OrthoDB" id="1261474at2"/>
<dbReference type="PATRIC" id="fig|1304281.5.peg.491"/>
<dbReference type="EMBL" id="LFNG01000003">
    <property type="protein sequence ID" value="KMQ72289.1"/>
    <property type="molecule type" value="Genomic_DNA"/>
</dbReference>
<dbReference type="RefSeq" id="WP_048498486.1">
    <property type="nucleotide sequence ID" value="NZ_LFNG01000003.1"/>
</dbReference>
<gene>
    <name evidence="2" type="ORF">ACM44_02265</name>
</gene>
<evidence type="ECO:0000256" key="1">
    <source>
        <dbReference type="SAM" id="MobiDB-lite"/>
    </source>
</evidence>
<accession>A0A0J7J2K6</accession>
<reference evidence="2 3" key="1">
    <citation type="journal article" date="2004" name="Int. J. Syst. Evol. Microbiol.">
        <title>Kaistella koreensis gen. nov., sp. nov., a novel member of the Chryseobacterium-Bergeyella-Riemerella branch.</title>
        <authorList>
            <person name="Kim M.K."/>
            <person name="Im W.T."/>
            <person name="Shin Y.K."/>
            <person name="Lim J.H."/>
            <person name="Kim S.H."/>
            <person name="Lee B.C."/>
            <person name="Park M.Y."/>
            <person name="Lee K.Y."/>
            <person name="Lee S.T."/>
        </authorList>
    </citation>
    <scope>NUCLEOTIDE SEQUENCE [LARGE SCALE GENOMIC DNA]</scope>
    <source>
        <strain evidence="2 3">CCUG 49689</strain>
    </source>
</reference>
<feature type="region of interest" description="Disordered" evidence="1">
    <location>
        <begin position="38"/>
        <end position="75"/>
    </location>
</feature>
<dbReference type="STRING" id="1304281.ACM44_02265"/>
<name>A0A0J7J2K6_9FLAO</name>
<dbReference type="AlphaFoldDB" id="A0A0J7J2K6"/>
<proteinExistence type="predicted"/>
<keyword evidence="3" id="KW-1185">Reference proteome</keyword>
<evidence type="ECO:0000313" key="2">
    <source>
        <dbReference type="EMBL" id="KMQ72289.1"/>
    </source>
</evidence>
<evidence type="ECO:0000313" key="3">
    <source>
        <dbReference type="Proteomes" id="UP000035900"/>
    </source>
</evidence>
<feature type="compositionally biased region" description="Polar residues" evidence="1">
    <location>
        <begin position="45"/>
        <end position="55"/>
    </location>
</feature>
<sequence>MKFILVLIFTMLITCGKTHKEDLGTTSVELNADPKTEVNRKENTISESKITNVETMTEPKKESDSAPENRSTNKPEPVIIKEIQFEDMNHFPFTLIQEKFLIISDQKKMDEIYAIIHKKNEGGRMAPIPTISDGESYLIFKPELKNTNDIEILKIYLSHGVLNVDLKPFNDPQISTTSRVSPNVMVKLHSRVSSKKININYK</sequence>
<comment type="caution">
    <text evidence="2">The sequence shown here is derived from an EMBL/GenBank/DDBJ whole genome shotgun (WGS) entry which is preliminary data.</text>
</comment>
<dbReference type="Proteomes" id="UP000035900">
    <property type="component" value="Unassembled WGS sequence"/>
</dbReference>
<organism evidence="2 3">
    <name type="scientific">Chryseobacterium koreense CCUG 49689</name>
    <dbReference type="NCBI Taxonomy" id="1304281"/>
    <lineage>
        <taxon>Bacteria</taxon>
        <taxon>Pseudomonadati</taxon>
        <taxon>Bacteroidota</taxon>
        <taxon>Flavobacteriia</taxon>
        <taxon>Flavobacteriales</taxon>
        <taxon>Weeksellaceae</taxon>
        <taxon>Chryseobacterium group</taxon>
        <taxon>Chryseobacterium</taxon>
    </lineage>
</organism>
<protein>
    <submittedName>
        <fullName evidence="2">Uncharacterized protein</fullName>
    </submittedName>
</protein>